<dbReference type="GO" id="GO:0006633">
    <property type="term" value="P:fatty acid biosynthetic process"/>
    <property type="evidence" value="ECO:0007669"/>
    <property type="project" value="UniProtKB-KW"/>
</dbReference>
<evidence type="ECO:0000256" key="1">
    <source>
        <dbReference type="ARBA" id="ARBA00005189"/>
    </source>
</evidence>
<dbReference type="InterPro" id="IPR004655">
    <property type="entry name" value="FabH"/>
</dbReference>
<dbReference type="NCBIfam" id="NF006829">
    <property type="entry name" value="PRK09352.1"/>
    <property type="match status" value="1"/>
</dbReference>
<keyword evidence="8" id="KW-0511">Multifunctional enzyme</keyword>
<gene>
    <name evidence="11" type="ORF">IAC07_07165</name>
</gene>
<comment type="similarity">
    <text evidence="2">Belongs to the thiolase-like superfamily. FabH family.</text>
</comment>
<keyword evidence="4 11" id="KW-0808">Transferase</keyword>
<accession>A0A940DNN1</accession>
<evidence type="ECO:0000256" key="3">
    <source>
        <dbReference type="ARBA" id="ARBA00022516"/>
    </source>
</evidence>
<evidence type="ECO:0000256" key="2">
    <source>
        <dbReference type="ARBA" id="ARBA00008642"/>
    </source>
</evidence>
<evidence type="ECO:0000259" key="9">
    <source>
        <dbReference type="Pfam" id="PF08541"/>
    </source>
</evidence>
<name>A0A940DNN1_9BACT</name>
<evidence type="ECO:0000259" key="10">
    <source>
        <dbReference type="Pfam" id="PF08545"/>
    </source>
</evidence>
<evidence type="ECO:0000256" key="6">
    <source>
        <dbReference type="ARBA" id="ARBA00023098"/>
    </source>
</evidence>
<dbReference type="EC" id="2.3.1.180" evidence="11"/>
<protein>
    <submittedName>
        <fullName evidence="11">Beta-ketoacyl-ACP synthase 3</fullName>
        <ecNumber evidence="11">2.3.1.180</ecNumber>
    </submittedName>
</protein>
<dbReference type="NCBIfam" id="TIGR00747">
    <property type="entry name" value="fabH"/>
    <property type="match status" value="1"/>
</dbReference>
<evidence type="ECO:0000313" key="11">
    <source>
        <dbReference type="EMBL" id="MBO8454481.1"/>
    </source>
</evidence>
<dbReference type="PANTHER" id="PTHR43091">
    <property type="entry name" value="3-OXOACYL-[ACYL-CARRIER-PROTEIN] SYNTHASE"/>
    <property type="match status" value="1"/>
</dbReference>
<evidence type="ECO:0000313" key="12">
    <source>
        <dbReference type="Proteomes" id="UP000771749"/>
    </source>
</evidence>
<keyword evidence="6" id="KW-0443">Lipid metabolism</keyword>
<dbReference type="EMBL" id="JADIMJ010000109">
    <property type="protein sequence ID" value="MBO8454481.1"/>
    <property type="molecule type" value="Genomic_DNA"/>
</dbReference>
<keyword evidence="3" id="KW-0444">Lipid biosynthesis</keyword>
<evidence type="ECO:0000256" key="7">
    <source>
        <dbReference type="ARBA" id="ARBA00023160"/>
    </source>
</evidence>
<sequence length="315" mass="34296">MKIIGTGSELPRKIVTNDMLSEFLDTSDAWIYPRTGIRQRHVISDERLEDLAISAAKKALDNAGMKAEDLDFIICSNVVNEYITPSLSCIIQGGIGATCPCLDINCACAGFIYALDIAETHYKAGKVKNVLIVCAEEPSRMTSWKDRSVCVLFGDGAGAAVLSEGDNIKGVKLSAASATDKLYQIRSLEPTPYITKEEQDIPLQMKGQDVFKFAVKASSGDIKYLLDELGMNAGDIDHYLLHQANKRIIRSIEEFLGQPEEKFPTNVETHGNSSSASCPILLDECNRKGLLKKGDMIAMSAFGAGFISGAAIMEW</sequence>
<dbReference type="InterPro" id="IPR013751">
    <property type="entry name" value="ACP_syn_III_N"/>
</dbReference>
<reference evidence="11" key="1">
    <citation type="submission" date="2020-10" db="EMBL/GenBank/DDBJ databases">
        <authorList>
            <person name="Gilroy R."/>
        </authorList>
    </citation>
    <scope>NUCLEOTIDE SEQUENCE</scope>
    <source>
        <strain evidence="11">F1-3629</strain>
    </source>
</reference>
<dbReference type="Pfam" id="PF08545">
    <property type="entry name" value="ACP_syn_III"/>
    <property type="match status" value="1"/>
</dbReference>
<organism evidence="11 12">
    <name type="scientific">Candidatus Cryptobacteroides gallistercoris</name>
    <dbReference type="NCBI Taxonomy" id="2840765"/>
    <lineage>
        <taxon>Bacteria</taxon>
        <taxon>Pseudomonadati</taxon>
        <taxon>Bacteroidota</taxon>
        <taxon>Bacteroidia</taxon>
        <taxon>Bacteroidales</taxon>
        <taxon>Candidatus Cryptobacteroides</taxon>
    </lineage>
</organism>
<dbReference type="AlphaFoldDB" id="A0A940DNN1"/>
<dbReference type="SUPFAM" id="SSF53901">
    <property type="entry name" value="Thiolase-like"/>
    <property type="match status" value="1"/>
</dbReference>
<dbReference type="Pfam" id="PF08541">
    <property type="entry name" value="ACP_syn_III_C"/>
    <property type="match status" value="1"/>
</dbReference>
<dbReference type="GO" id="GO:0033818">
    <property type="term" value="F:beta-ketoacyl-acyl-carrier-protein synthase III activity"/>
    <property type="evidence" value="ECO:0007669"/>
    <property type="project" value="UniProtKB-EC"/>
</dbReference>
<dbReference type="InterPro" id="IPR013747">
    <property type="entry name" value="ACP_syn_III_C"/>
</dbReference>
<keyword evidence="5" id="KW-0276">Fatty acid metabolism</keyword>
<keyword evidence="11" id="KW-0012">Acyltransferase</keyword>
<keyword evidence="7" id="KW-0275">Fatty acid biosynthesis</keyword>
<comment type="caution">
    <text evidence="11">The sequence shown here is derived from an EMBL/GenBank/DDBJ whole genome shotgun (WGS) entry which is preliminary data.</text>
</comment>
<dbReference type="Proteomes" id="UP000771749">
    <property type="component" value="Unassembled WGS sequence"/>
</dbReference>
<proteinExistence type="inferred from homology"/>
<comment type="pathway">
    <text evidence="1">Lipid metabolism.</text>
</comment>
<feature type="domain" description="Beta-ketoacyl-[acyl-carrier-protein] synthase III N-terminal" evidence="10">
    <location>
        <begin position="102"/>
        <end position="168"/>
    </location>
</feature>
<dbReference type="CDD" id="cd00830">
    <property type="entry name" value="KAS_III"/>
    <property type="match status" value="1"/>
</dbReference>
<evidence type="ECO:0000256" key="5">
    <source>
        <dbReference type="ARBA" id="ARBA00022832"/>
    </source>
</evidence>
<reference evidence="11" key="2">
    <citation type="journal article" date="2021" name="PeerJ">
        <title>Extensive microbial diversity within the chicken gut microbiome revealed by metagenomics and culture.</title>
        <authorList>
            <person name="Gilroy R."/>
            <person name="Ravi A."/>
            <person name="Getino M."/>
            <person name="Pursley I."/>
            <person name="Horton D.L."/>
            <person name="Alikhan N.F."/>
            <person name="Baker D."/>
            <person name="Gharbi K."/>
            <person name="Hall N."/>
            <person name="Watson M."/>
            <person name="Adriaenssens E.M."/>
            <person name="Foster-Nyarko E."/>
            <person name="Jarju S."/>
            <person name="Secka A."/>
            <person name="Antonio M."/>
            <person name="Oren A."/>
            <person name="Chaudhuri R.R."/>
            <person name="La Ragione R."/>
            <person name="Hildebrand F."/>
            <person name="Pallen M.J."/>
        </authorList>
    </citation>
    <scope>NUCLEOTIDE SEQUENCE</scope>
    <source>
        <strain evidence="11">F1-3629</strain>
    </source>
</reference>
<evidence type="ECO:0000256" key="8">
    <source>
        <dbReference type="ARBA" id="ARBA00023268"/>
    </source>
</evidence>
<feature type="domain" description="Beta-ketoacyl-[acyl-carrier-protein] synthase III C-terminal" evidence="9">
    <location>
        <begin position="226"/>
        <end position="315"/>
    </location>
</feature>
<dbReference type="InterPro" id="IPR016039">
    <property type="entry name" value="Thiolase-like"/>
</dbReference>
<dbReference type="Gene3D" id="3.40.47.10">
    <property type="match status" value="1"/>
</dbReference>
<evidence type="ECO:0000256" key="4">
    <source>
        <dbReference type="ARBA" id="ARBA00022679"/>
    </source>
</evidence>
<dbReference type="GO" id="GO:0004315">
    <property type="term" value="F:3-oxoacyl-[acyl-carrier-protein] synthase activity"/>
    <property type="evidence" value="ECO:0007669"/>
    <property type="project" value="InterPro"/>
</dbReference>
<dbReference type="PANTHER" id="PTHR43091:SF1">
    <property type="entry name" value="BETA-KETOACYL-[ACYL-CARRIER-PROTEIN] SYNTHASE III, CHLOROPLASTIC"/>
    <property type="match status" value="1"/>
</dbReference>